<dbReference type="PANTHER" id="PTHR48111">
    <property type="entry name" value="REGULATOR OF RPOS"/>
    <property type="match status" value="1"/>
</dbReference>
<evidence type="ECO:0000259" key="9">
    <source>
        <dbReference type="PROSITE" id="PS51755"/>
    </source>
</evidence>
<dbReference type="GO" id="GO:0000156">
    <property type="term" value="F:phosphorelay response regulator activity"/>
    <property type="evidence" value="ECO:0007669"/>
    <property type="project" value="TreeGrafter"/>
</dbReference>
<dbReference type="AlphaFoldDB" id="A0A6C0GTK7"/>
<sequence length="224" mass="25537">MKILIVEDESKLALNFKKGLEQQSYEVEVAIDGLMGKSMALGNTYDIIIMDVKLPKMNGFELIKALRCAKLKIPILMITCLASIEDKLKDYESGVDAYLIKPFTMGELVERLQALYKKRYDIPEEERILKLADLQVNLNSKMVQRAGTELDLTAKEFALLAYLLTNQGNLVSRAEIAENVWKNSFDPSSKVIDVYINFLRKKVDTNFPVRLIHPLAEKGYLMKQ</sequence>
<dbReference type="FunFam" id="1.10.10.10:FF:000005">
    <property type="entry name" value="Two-component system response regulator"/>
    <property type="match status" value="1"/>
</dbReference>
<dbReference type="SMART" id="SM00448">
    <property type="entry name" value="REC"/>
    <property type="match status" value="1"/>
</dbReference>
<dbReference type="EMBL" id="CP048222">
    <property type="protein sequence ID" value="QHT71499.1"/>
    <property type="molecule type" value="Genomic_DNA"/>
</dbReference>
<organism evidence="10 11">
    <name type="scientific">Rhodocytophaga rosea</name>
    <dbReference type="NCBI Taxonomy" id="2704465"/>
    <lineage>
        <taxon>Bacteria</taxon>
        <taxon>Pseudomonadati</taxon>
        <taxon>Bacteroidota</taxon>
        <taxon>Cytophagia</taxon>
        <taxon>Cytophagales</taxon>
        <taxon>Rhodocytophagaceae</taxon>
        <taxon>Rhodocytophaga</taxon>
    </lineage>
</organism>
<dbReference type="InterPro" id="IPR036388">
    <property type="entry name" value="WH-like_DNA-bd_sf"/>
</dbReference>
<dbReference type="InterPro" id="IPR001867">
    <property type="entry name" value="OmpR/PhoB-type_DNA-bd"/>
</dbReference>
<dbReference type="RefSeq" id="WP_162447435.1">
    <property type="nucleotide sequence ID" value="NZ_CP048222.1"/>
</dbReference>
<gene>
    <name evidence="10" type="ORF">GXP67_34985</name>
</gene>
<dbReference type="PROSITE" id="PS50110">
    <property type="entry name" value="RESPONSE_REGULATORY"/>
    <property type="match status" value="1"/>
</dbReference>
<dbReference type="GO" id="GO:0006355">
    <property type="term" value="P:regulation of DNA-templated transcription"/>
    <property type="evidence" value="ECO:0007669"/>
    <property type="project" value="InterPro"/>
</dbReference>
<evidence type="ECO:0000256" key="4">
    <source>
        <dbReference type="ARBA" id="ARBA00023125"/>
    </source>
</evidence>
<feature type="domain" description="Response regulatory" evidence="8">
    <location>
        <begin position="2"/>
        <end position="116"/>
    </location>
</feature>
<feature type="modified residue" description="4-aspartylphosphate" evidence="6">
    <location>
        <position position="51"/>
    </location>
</feature>
<keyword evidence="1 6" id="KW-0597">Phosphoprotein</keyword>
<keyword evidence="5" id="KW-0804">Transcription</keyword>
<dbReference type="PANTHER" id="PTHR48111:SF22">
    <property type="entry name" value="REGULATOR OF RPOS"/>
    <property type="match status" value="1"/>
</dbReference>
<dbReference type="PROSITE" id="PS51755">
    <property type="entry name" value="OMPR_PHOB"/>
    <property type="match status" value="1"/>
</dbReference>
<dbReference type="GO" id="GO:0000976">
    <property type="term" value="F:transcription cis-regulatory region binding"/>
    <property type="evidence" value="ECO:0007669"/>
    <property type="project" value="TreeGrafter"/>
</dbReference>
<evidence type="ECO:0000256" key="1">
    <source>
        <dbReference type="ARBA" id="ARBA00022553"/>
    </source>
</evidence>
<dbReference type="InterPro" id="IPR039420">
    <property type="entry name" value="WalR-like"/>
</dbReference>
<dbReference type="Pfam" id="PF00486">
    <property type="entry name" value="Trans_reg_C"/>
    <property type="match status" value="1"/>
</dbReference>
<keyword evidence="11" id="KW-1185">Reference proteome</keyword>
<keyword evidence="3" id="KW-0805">Transcription regulation</keyword>
<dbReference type="CDD" id="cd00383">
    <property type="entry name" value="trans_reg_C"/>
    <property type="match status" value="1"/>
</dbReference>
<reference evidence="10 11" key="1">
    <citation type="submission" date="2020-01" db="EMBL/GenBank/DDBJ databases">
        <authorList>
            <person name="Kim M.K."/>
        </authorList>
    </citation>
    <scope>NUCLEOTIDE SEQUENCE [LARGE SCALE GENOMIC DNA]</scope>
    <source>
        <strain evidence="10 11">172606-1</strain>
    </source>
</reference>
<dbReference type="Proteomes" id="UP000480178">
    <property type="component" value="Chromosome"/>
</dbReference>
<dbReference type="GO" id="GO:0005829">
    <property type="term" value="C:cytosol"/>
    <property type="evidence" value="ECO:0007669"/>
    <property type="project" value="TreeGrafter"/>
</dbReference>
<dbReference type="InterPro" id="IPR001789">
    <property type="entry name" value="Sig_transdc_resp-reg_receiver"/>
</dbReference>
<evidence type="ECO:0000256" key="5">
    <source>
        <dbReference type="ARBA" id="ARBA00023163"/>
    </source>
</evidence>
<dbReference type="SUPFAM" id="SSF52172">
    <property type="entry name" value="CheY-like"/>
    <property type="match status" value="1"/>
</dbReference>
<evidence type="ECO:0000256" key="6">
    <source>
        <dbReference type="PROSITE-ProRule" id="PRU00169"/>
    </source>
</evidence>
<keyword evidence="4 7" id="KW-0238">DNA-binding</keyword>
<evidence type="ECO:0000256" key="3">
    <source>
        <dbReference type="ARBA" id="ARBA00023015"/>
    </source>
</evidence>
<accession>A0A6C0GTK7</accession>
<dbReference type="SMART" id="SM00862">
    <property type="entry name" value="Trans_reg_C"/>
    <property type="match status" value="1"/>
</dbReference>
<evidence type="ECO:0000313" key="10">
    <source>
        <dbReference type="EMBL" id="QHT71499.1"/>
    </source>
</evidence>
<dbReference type="GO" id="GO:0032993">
    <property type="term" value="C:protein-DNA complex"/>
    <property type="evidence" value="ECO:0007669"/>
    <property type="project" value="TreeGrafter"/>
</dbReference>
<evidence type="ECO:0000259" key="8">
    <source>
        <dbReference type="PROSITE" id="PS50110"/>
    </source>
</evidence>
<protein>
    <submittedName>
        <fullName evidence="10">Response regulator transcription factor</fullName>
    </submittedName>
</protein>
<evidence type="ECO:0000256" key="7">
    <source>
        <dbReference type="PROSITE-ProRule" id="PRU01091"/>
    </source>
</evidence>
<dbReference type="Gene3D" id="3.40.50.2300">
    <property type="match status" value="1"/>
</dbReference>
<dbReference type="Pfam" id="PF00072">
    <property type="entry name" value="Response_reg"/>
    <property type="match status" value="1"/>
</dbReference>
<dbReference type="InterPro" id="IPR011006">
    <property type="entry name" value="CheY-like_superfamily"/>
</dbReference>
<proteinExistence type="predicted"/>
<keyword evidence="2" id="KW-0902">Two-component regulatory system</keyword>
<feature type="DNA-binding region" description="OmpR/PhoB-type" evidence="7">
    <location>
        <begin position="126"/>
        <end position="224"/>
    </location>
</feature>
<feature type="domain" description="OmpR/PhoB-type" evidence="9">
    <location>
        <begin position="126"/>
        <end position="224"/>
    </location>
</feature>
<dbReference type="Gene3D" id="1.10.10.10">
    <property type="entry name" value="Winged helix-like DNA-binding domain superfamily/Winged helix DNA-binding domain"/>
    <property type="match status" value="1"/>
</dbReference>
<evidence type="ECO:0000313" key="11">
    <source>
        <dbReference type="Proteomes" id="UP000480178"/>
    </source>
</evidence>
<evidence type="ECO:0000256" key="2">
    <source>
        <dbReference type="ARBA" id="ARBA00023012"/>
    </source>
</evidence>
<dbReference type="KEGG" id="rhoz:GXP67_34985"/>
<name>A0A6C0GTK7_9BACT</name>